<dbReference type="EMBL" id="JAUYVH010000009">
    <property type="protein sequence ID" value="MDQ9171460.1"/>
    <property type="molecule type" value="Genomic_DNA"/>
</dbReference>
<accession>A0ABU1BR34</accession>
<proteinExistence type="predicted"/>
<organism evidence="1 2">
    <name type="scientific">Keguizhuia sedimenti</name>
    <dbReference type="NCBI Taxonomy" id="3064264"/>
    <lineage>
        <taxon>Bacteria</taxon>
        <taxon>Pseudomonadati</taxon>
        <taxon>Pseudomonadota</taxon>
        <taxon>Betaproteobacteria</taxon>
        <taxon>Burkholderiales</taxon>
        <taxon>Oxalobacteraceae</taxon>
        <taxon>Keguizhuia</taxon>
    </lineage>
</organism>
<evidence type="ECO:0000313" key="1">
    <source>
        <dbReference type="EMBL" id="MDQ9171460.1"/>
    </source>
</evidence>
<dbReference type="RefSeq" id="WP_338437396.1">
    <property type="nucleotide sequence ID" value="NZ_JAUYVH010000009.1"/>
</dbReference>
<evidence type="ECO:0000313" key="2">
    <source>
        <dbReference type="Proteomes" id="UP001225596"/>
    </source>
</evidence>
<keyword evidence="2" id="KW-1185">Reference proteome</keyword>
<name>A0ABU1BR34_9BURK</name>
<comment type="caution">
    <text evidence="1">The sequence shown here is derived from an EMBL/GenBank/DDBJ whole genome shotgun (WGS) entry which is preliminary data.</text>
</comment>
<protein>
    <recommendedName>
        <fullName evidence="3">DUF883 domain-containing protein</fullName>
    </recommendedName>
</protein>
<reference evidence="1 2" key="1">
    <citation type="submission" date="2023-08" db="EMBL/GenBank/DDBJ databases">
        <title>Oxalobacteraceae gen .nov., isolated from river sludge outside the plant.</title>
        <authorList>
            <person name="Zhao S.Y."/>
        </authorList>
    </citation>
    <scope>NUCLEOTIDE SEQUENCE [LARGE SCALE GENOMIC DNA]</scope>
    <source>
        <strain evidence="1 2">R-40</strain>
    </source>
</reference>
<sequence>MNLLRLNKKQVLSAYKFAPVAEIAVYISIAGSVSACQIANRQETCFTNTESSFPLAVFTYIQLLQEGASMETPKTVPIGSDAPNGSNSASWDRTVEQAKSGAHTTIDRLSESARPAVDKFSATAHQTVDKLSDVASQASATFSEKFSQAKGSQQQLLDDTRAYVREKPGTAIAIAVAAGFILRSIFRSR</sequence>
<evidence type="ECO:0008006" key="3">
    <source>
        <dbReference type="Google" id="ProtNLM"/>
    </source>
</evidence>
<dbReference type="Proteomes" id="UP001225596">
    <property type="component" value="Unassembled WGS sequence"/>
</dbReference>
<gene>
    <name evidence="1" type="ORF">Q8A64_13685</name>
</gene>